<evidence type="ECO:0000259" key="1">
    <source>
        <dbReference type="Pfam" id="PF01636"/>
    </source>
</evidence>
<dbReference type="OrthoDB" id="9809275at2"/>
<dbReference type="RefSeq" id="WP_011627949.1">
    <property type="nucleotide sequence ID" value="NC_008340.1"/>
</dbReference>
<keyword evidence="3" id="KW-1185">Reference proteome</keyword>
<keyword evidence="2" id="KW-0808">Transferase</keyword>
<accession>Q0AC84</accession>
<dbReference type="AlphaFoldDB" id="Q0AC84"/>
<protein>
    <submittedName>
        <fullName evidence="2">Aminoglycoside phosphotransferase</fullName>
    </submittedName>
</protein>
<dbReference type="GO" id="GO:0016740">
    <property type="term" value="F:transferase activity"/>
    <property type="evidence" value="ECO:0007669"/>
    <property type="project" value="UniProtKB-KW"/>
</dbReference>
<dbReference type="EMBL" id="CP000453">
    <property type="protein sequence ID" value="ABI55553.1"/>
    <property type="molecule type" value="Genomic_DNA"/>
</dbReference>
<sequence>MTGISTHTDARQQQLQHWLHRQLGMPPEPLQPVSGDASARRYFRIHHPEGSRVVMDAPPGTLNSQPFVHVQQLMASAGLRVPYIYAVDLDQGFMLLEDLGDQTYLEALTEDNADELFAQALDALILWQRASRSGELPDYDAAALRRELQLFTDWYLGRHLSVAINPDERRAFDALVEELIYRVSSQGRVWIHRDWMPRNLMPLPDGPGVLDFQDAATGPVTYDVASLFRDAFISWPDDRVAQWLHDYWRIAGMRSVPVAPRYDSFLVDVDWMGVQRHLKVLGIFARLRYRDGKREYLKDAPRFLDYLYAAADRQPGLAPLRDLLDAWHGRASELVR</sequence>
<evidence type="ECO:0000313" key="3">
    <source>
        <dbReference type="Proteomes" id="UP000001962"/>
    </source>
</evidence>
<organism evidence="2 3">
    <name type="scientific">Alkalilimnicola ehrlichii (strain ATCC BAA-1101 / DSM 17681 / MLHE-1)</name>
    <dbReference type="NCBI Taxonomy" id="187272"/>
    <lineage>
        <taxon>Bacteria</taxon>
        <taxon>Pseudomonadati</taxon>
        <taxon>Pseudomonadota</taxon>
        <taxon>Gammaproteobacteria</taxon>
        <taxon>Chromatiales</taxon>
        <taxon>Ectothiorhodospiraceae</taxon>
        <taxon>Alkalilimnicola</taxon>
    </lineage>
</organism>
<dbReference type="Proteomes" id="UP000001962">
    <property type="component" value="Chromosome"/>
</dbReference>
<dbReference type="Pfam" id="PF01636">
    <property type="entry name" value="APH"/>
    <property type="match status" value="1"/>
</dbReference>
<dbReference type="eggNOG" id="COG3178">
    <property type="taxonomic scope" value="Bacteria"/>
</dbReference>
<gene>
    <name evidence="2" type="ordered locus">Mlg_0198</name>
</gene>
<evidence type="ECO:0000313" key="2">
    <source>
        <dbReference type="EMBL" id="ABI55553.1"/>
    </source>
</evidence>
<dbReference type="KEGG" id="aeh:Mlg_0198"/>
<dbReference type="Gene3D" id="3.90.1200.10">
    <property type="match status" value="1"/>
</dbReference>
<dbReference type="SUPFAM" id="SSF56112">
    <property type="entry name" value="Protein kinase-like (PK-like)"/>
    <property type="match status" value="1"/>
</dbReference>
<dbReference type="HOGENOM" id="CLU_021467_1_0_6"/>
<feature type="domain" description="Aminoglycoside phosphotransferase" evidence="1">
    <location>
        <begin position="30"/>
        <end position="251"/>
    </location>
</feature>
<reference evidence="3" key="1">
    <citation type="submission" date="2006-08" db="EMBL/GenBank/DDBJ databases">
        <title>Complete sequence of Alkalilimnicola ehrilichei MLHE-1.</title>
        <authorList>
            <person name="Copeland A."/>
            <person name="Lucas S."/>
            <person name="Lapidus A."/>
            <person name="Barry K."/>
            <person name="Detter J.C."/>
            <person name="Glavina del Rio T."/>
            <person name="Hammon N."/>
            <person name="Israni S."/>
            <person name="Dalin E."/>
            <person name="Tice H."/>
            <person name="Pitluck S."/>
            <person name="Sims D."/>
            <person name="Brettin T."/>
            <person name="Bruce D."/>
            <person name="Han C."/>
            <person name="Tapia R."/>
            <person name="Gilna P."/>
            <person name="Schmutz J."/>
            <person name="Larimer F."/>
            <person name="Land M."/>
            <person name="Hauser L."/>
            <person name="Kyrpides N."/>
            <person name="Mikhailova N."/>
            <person name="Oremland R.S."/>
            <person name="Hoeft S.E."/>
            <person name="Switzer-Blum J."/>
            <person name="Kulp T."/>
            <person name="King G."/>
            <person name="Tabita R."/>
            <person name="Witte B."/>
            <person name="Santini J.M."/>
            <person name="Basu P."/>
            <person name="Hollibaugh J.T."/>
            <person name="Xie G."/>
            <person name="Stolz J.F."/>
            <person name="Richardson P."/>
        </authorList>
    </citation>
    <scope>NUCLEOTIDE SEQUENCE [LARGE SCALE GENOMIC DNA]</scope>
    <source>
        <strain evidence="3">ATCC BAA-1101 / DSM 17681 / MLHE-1</strain>
    </source>
</reference>
<proteinExistence type="predicted"/>
<name>Q0AC84_ALKEH</name>
<dbReference type="InterPro" id="IPR011009">
    <property type="entry name" value="Kinase-like_dom_sf"/>
</dbReference>
<dbReference type="Gene3D" id="3.30.200.20">
    <property type="entry name" value="Phosphorylase Kinase, domain 1"/>
    <property type="match status" value="1"/>
</dbReference>
<dbReference type="InterPro" id="IPR002575">
    <property type="entry name" value="Aminoglycoside_PTrfase"/>
</dbReference>